<dbReference type="GO" id="GO:0005666">
    <property type="term" value="C:RNA polymerase III complex"/>
    <property type="evidence" value="ECO:0007669"/>
    <property type="project" value="InterPro"/>
</dbReference>
<dbReference type="OrthoDB" id="5836119at2759"/>
<accession>R8BUC2</accession>
<name>R8BUC2_PHAM7</name>
<dbReference type="InterPro" id="IPR007811">
    <property type="entry name" value="RPC4"/>
</dbReference>
<dbReference type="PANTHER" id="PTHR13408:SF0">
    <property type="entry name" value="DNA-DIRECTED RNA POLYMERASE III SUBUNIT RPC4"/>
    <property type="match status" value="1"/>
</dbReference>
<keyword evidence="3" id="KW-0804">Transcription</keyword>
<evidence type="ECO:0000256" key="4">
    <source>
        <dbReference type="ARBA" id="ARBA00023242"/>
    </source>
</evidence>
<protein>
    <submittedName>
        <fullName evidence="6">Putative dna-directed rna polymerase iii protein</fullName>
    </submittedName>
</protein>
<dbReference type="Pfam" id="PF05132">
    <property type="entry name" value="RNA_pol_Rpc4"/>
    <property type="match status" value="1"/>
</dbReference>
<dbReference type="eggNOG" id="KOG3122">
    <property type="taxonomic scope" value="Eukaryota"/>
</dbReference>
<evidence type="ECO:0000256" key="2">
    <source>
        <dbReference type="ARBA" id="ARBA00022478"/>
    </source>
</evidence>
<proteinExistence type="predicted"/>
<feature type="region of interest" description="Disordered" evidence="5">
    <location>
        <begin position="50"/>
        <end position="134"/>
    </location>
</feature>
<evidence type="ECO:0000256" key="5">
    <source>
        <dbReference type="SAM" id="MobiDB-lite"/>
    </source>
</evidence>
<dbReference type="EMBL" id="KB932883">
    <property type="protein sequence ID" value="EOO02988.1"/>
    <property type="molecule type" value="Genomic_DNA"/>
</dbReference>
<dbReference type="RefSeq" id="XP_007912312.1">
    <property type="nucleotide sequence ID" value="XM_007914121.1"/>
</dbReference>
<evidence type="ECO:0000256" key="1">
    <source>
        <dbReference type="ARBA" id="ARBA00004123"/>
    </source>
</evidence>
<dbReference type="GeneID" id="19321700"/>
<dbReference type="AlphaFoldDB" id="R8BUC2"/>
<reference evidence="7" key="1">
    <citation type="journal article" date="2013" name="Genome Announc.">
        <title>Draft genome sequence of the ascomycete Phaeoacremonium aleophilum strain UCR-PA7, a causal agent of the esca disease complex in grapevines.</title>
        <authorList>
            <person name="Blanco-Ulate B."/>
            <person name="Rolshausen P."/>
            <person name="Cantu D."/>
        </authorList>
    </citation>
    <scope>NUCLEOTIDE SEQUENCE [LARGE SCALE GENOMIC DNA]</scope>
    <source>
        <strain evidence="7">UCR-PA7</strain>
    </source>
</reference>
<feature type="region of interest" description="Disordered" evidence="5">
    <location>
        <begin position="209"/>
        <end position="254"/>
    </location>
</feature>
<feature type="compositionally biased region" description="Polar residues" evidence="5">
    <location>
        <begin position="84"/>
        <end position="94"/>
    </location>
</feature>
<dbReference type="GO" id="GO:0042797">
    <property type="term" value="P:tRNA transcription by RNA polymerase III"/>
    <property type="evidence" value="ECO:0007669"/>
    <property type="project" value="TreeGrafter"/>
</dbReference>
<feature type="region of interest" description="Disordered" evidence="5">
    <location>
        <begin position="302"/>
        <end position="340"/>
    </location>
</feature>
<dbReference type="HOGENOM" id="CLU_033571_0_0_1"/>
<keyword evidence="7" id="KW-1185">Reference proteome</keyword>
<evidence type="ECO:0000313" key="7">
    <source>
        <dbReference type="Proteomes" id="UP000014074"/>
    </source>
</evidence>
<dbReference type="KEGG" id="tmn:UCRPA7_1541"/>
<comment type="subcellular location">
    <subcellularLocation>
        <location evidence="1">Nucleus</location>
    </subcellularLocation>
</comment>
<keyword evidence="4" id="KW-0539">Nucleus</keyword>
<sequence length="466" mass="49922">MRGSKLVPIGREVAGPVAEEVAHSQIALFEAERELAHSPPREVLVDYGGSKPKVFAGGSGGGSGSGAGGGRGRGVKSEKGQDLFYSSNSRNSGPRVNADDLAPTIDLTDVKDEEEVGRKRAVMPMGMVRHEHKDPEVVVATSAELEAAEQAMSGETSSSEDLIMTDATDYKIVDDEKVWPGAPQKRRIKVEDENGEQIEITEIDELAARRSAVKPPSSPEQKKKVAILENTEIKPPRPRRAAPKDPEDEEAEDDLSYILRLFGITQPEGVDMSDIPVEERVPPVSQAGNMYLFQLPPVLPPLAAHSEPKSTNPVKDEPNDDVVMLDAPVKGSGGTVDLTSEDQTAIKIEDSIEPETASKGKIPSDAELYGKGGFVGKLNVRKSGKIELVWGGKTLEVSPGNPVSFQTSAIITEKDDTKPQPGEKAGHSYGMGDIKGKFVVAPVWAEEEEWIVDASELPPNGIDAAS</sequence>
<evidence type="ECO:0000313" key="6">
    <source>
        <dbReference type="EMBL" id="EOO02988.1"/>
    </source>
</evidence>
<feature type="compositionally biased region" description="Gly residues" evidence="5">
    <location>
        <begin position="57"/>
        <end position="72"/>
    </location>
</feature>
<dbReference type="PANTHER" id="PTHR13408">
    <property type="entry name" value="DNA-DIRECTED RNA POLYMERASE III"/>
    <property type="match status" value="1"/>
</dbReference>
<gene>
    <name evidence="6" type="ORF">UCRPA7_1541</name>
</gene>
<dbReference type="GO" id="GO:0003677">
    <property type="term" value="F:DNA binding"/>
    <property type="evidence" value="ECO:0007669"/>
    <property type="project" value="InterPro"/>
</dbReference>
<organism evidence="6 7">
    <name type="scientific">Phaeoacremonium minimum (strain UCR-PA7)</name>
    <name type="common">Esca disease fungus</name>
    <name type="synonym">Togninia minima</name>
    <dbReference type="NCBI Taxonomy" id="1286976"/>
    <lineage>
        <taxon>Eukaryota</taxon>
        <taxon>Fungi</taxon>
        <taxon>Dikarya</taxon>
        <taxon>Ascomycota</taxon>
        <taxon>Pezizomycotina</taxon>
        <taxon>Sordariomycetes</taxon>
        <taxon>Sordariomycetidae</taxon>
        <taxon>Togniniales</taxon>
        <taxon>Togniniaceae</taxon>
        <taxon>Phaeoacremonium</taxon>
    </lineage>
</organism>
<dbReference type="Proteomes" id="UP000014074">
    <property type="component" value="Unassembled WGS sequence"/>
</dbReference>
<feature type="region of interest" description="Disordered" evidence="5">
    <location>
        <begin position="410"/>
        <end position="429"/>
    </location>
</feature>
<evidence type="ECO:0000256" key="3">
    <source>
        <dbReference type="ARBA" id="ARBA00023163"/>
    </source>
</evidence>
<keyword evidence="2 6" id="KW-0240">DNA-directed RNA polymerase</keyword>